<accession>A0A1Y2E5J6</accession>
<gene>
    <name evidence="1" type="ORF">LY90DRAFT_504614</name>
</gene>
<dbReference type="EMBL" id="MCOG01000049">
    <property type="protein sequence ID" value="ORY66821.1"/>
    <property type="molecule type" value="Genomic_DNA"/>
</dbReference>
<evidence type="ECO:0000313" key="1">
    <source>
        <dbReference type="EMBL" id="ORY66821.1"/>
    </source>
</evidence>
<proteinExistence type="predicted"/>
<organism evidence="1 2">
    <name type="scientific">Neocallimastix californiae</name>
    <dbReference type="NCBI Taxonomy" id="1754190"/>
    <lineage>
        <taxon>Eukaryota</taxon>
        <taxon>Fungi</taxon>
        <taxon>Fungi incertae sedis</taxon>
        <taxon>Chytridiomycota</taxon>
        <taxon>Chytridiomycota incertae sedis</taxon>
        <taxon>Neocallimastigomycetes</taxon>
        <taxon>Neocallimastigales</taxon>
        <taxon>Neocallimastigaceae</taxon>
        <taxon>Neocallimastix</taxon>
    </lineage>
</organism>
<comment type="caution">
    <text evidence="1">The sequence shown here is derived from an EMBL/GenBank/DDBJ whole genome shotgun (WGS) entry which is preliminary data.</text>
</comment>
<dbReference type="STRING" id="1754190.A0A1Y2E5J6"/>
<sequence length="221" mass="26137">MLDAEKIKRNLPRLEDCKKNVLEWIDDLKEYLLLYDITEPRKMFTWVLVAVEDNVKDVIRGLATKRNGEERYPKFNEIQKAVETYLEITEGDKWAILRNLVVAEGESLKLFNHRYKKLYHNLSREYQKLTTVKEYKESISSRIFPCSQVSIAKVSSLQEANEIVELAETTEKEIQVRNVAPQPKSRRSLRNAALVTQDRNFLVSHSVYRNFRNESREHYKK</sequence>
<name>A0A1Y2E5J6_9FUNG</name>
<dbReference type="Proteomes" id="UP000193920">
    <property type="component" value="Unassembled WGS sequence"/>
</dbReference>
<reference evidence="1 2" key="1">
    <citation type="submission" date="2016-08" db="EMBL/GenBank/DDBJ databases">
        <title>A Parts List for Fungal Cellulosomes Revealed by Comparative Genomics.</title>
        <authorList>
            <consortium name="DOE Joint Genome Institute"/>
            <person name="Haitjema C.H."/>
            <person name="Gilmore S.P."/>
            <person name="Henske J.K."/>
            <person name="Solomon K.V."/>
            <person name="De Groot R."/>
            <person name="Kuo A."/>
            <person name="Mondo S.J."/>
            <person name="Salamov A.A."/>
            <person name="Labutti K."/>
            <person name="Zhao Z."/>
            <person name="Chiniquy J."/>
            <person name="Barry K."/>
            <person name="Brewer H.M."/>
            <person name="Purvine S.O."/>
            <person name="Wright A.T."/>
            <person name="Boxma B."/>
            <person name="Van Alen T."/>
            <person name="Hackstein J.H."/>
            <person name="Baker S.E."/>
            <person name="Grigoriev I.V."/>
            <person name="O'Malley M.A."/>
        </authorList>
    </citation>
    <scope>NUCLEOTIDE SEQUENCE [LARGE SCALE GENOMIC DNA]</scope>
    <source>
        <strain evidence="1 2">G1</strain>
    </source>
</reference>
<protein>
    <submittedName>
        <fullName evidence="1">Uncharacterized protein</fullName>
    </submittedName>
</protein>
<dbReference type="AlphaFoldDB" id="A0A1Y2E5J6"/>
<keyword evidence="2" id="KW-1185">Reference proteome</keyword>
<evidence type="ECO:0000313" key="2">
    <source>
        <dbReference type="Proteomes" id="UP000193920"/>
    </source>
</evidence>